<dbReference type="SUPFAM" id="SSF52402">
    <property type="entry name" value="Adenine nucleotide alpha hydrolases-like"/>
    <property type="match status" value="1"/>
</dbReference>
<dbReference type="GO" id="GO:0000053">
    <property type="term" value="P:argininosuccinate metabolic process"/>
    <property type="evidence" value="ECO:0007669"/>
    <property type="project" value="TreeGrafter"/>
</dbReference>
<name>U2QN10_9BACT</name>
<dbReference type="GO" id="GO:0005737">
    <property type="term" value="C:cytoplasm"/>
    <property type="evidence" value="ECO:0007669"/>
    <property type="project" value="TreeGrafter"/>
</dbReference>
<evidence type="ECO:0000256" key="6">
    <source>
        <dbReference type="ARBA" id="ARBA00022741"/>
    </source>
</evidence>
<dbReference type="CDD" id="cd01999">
    <property type="entry name" value="ASS"/>
    <property type="match status" value="1"/>
</dbReference>
<evidence type="ECO:0000256" key="7">
    <source>
        <dbReference type="ARBA" id="ARBA00022840"/>
    </source>
</evidence>
<dbReference type="InterPro" id="IPR001518">
    <property type="entry name" value="Arginosuc_synth"/>
</dbReference>
<comment type="pathway">
    <text evidence="1">Amino-acid biosynthesis; L-arginine biosynthesis; L-arginine from L-ornithine and carbamoyl phosphate: step 2/3.</text>
</comment>
<dbReference type="EC" id="6.3.4.5" evidence="2"/>
<accession>U2QN10</accession>
<dbReference type="InterPro" id="IPR048267">
    <property type="entry name" value="Arginosuc_syn_N"/>
</dbReference>
<gene>
    <name evidence="10" type="ORF">HMPREF9135_0546</name>
</gene>
<evidence type="ECO:0000256" key="1">
    <source>
        <dbReference type="ARBA" id="ARBA00004967"/>
    </source>
</evidence>
<evidence type="ECO:0000256" key="4">
    <source>
        <dbReference type="ARBA" id="ARBA00022598"/>
    </source>
</evidence>
<dbReference type="GO" id="GO:0004055">
    <property type="term" value="F:argininosuccinate synthase activity"/>
    <property type="evidence" value="ECO:0007669"/>
    <property type="project" value="UniProtKB-EC"/>
</dbReference>
<dbReference type="GO" id="GO:0005524">
    <property type="term" value="F:ATP binding"/>
    <property type="evidence" value="ECO:0007669"/>
    <property type="project" value="UniProtKB-KW"/>
</dbReference>
<evidence type="ECO:0000313" key="10">
    <source>
        <dbReference type="EMBL" id="ERK40177.1"/>
    </source>
</evidence>
<dbReference type="InterPro" id="IPR018223">
    <property type="entry name" value="Arginosuc_synth_CS"/>
</dbReference>
<dbReference type="PATRIC" id="fig|1115809.3.peg.365"/>
<dbReference type="PROSITE" id="PS00564">
    <property type="entry name" value="ARGININOSUCCIN_SYN_1"/>
    <property type="match status" value="1"/>
</dbReference>
<organism evidence="10 11">
    <name type="scientific">Segatella baroniae F0067</name>
    <dbReference type="NCBI Taxonomy" id="1115809"/>
    <lineage>
        <taxon>Bacteria</taxon>
        <taxon>Pseudomonadati</taxon>
        <taxon>Bacteroidota</taxon>
        <taxon>Bacteroidia</taxon>
        <taxon>Bacteroidales</taxon>
        <taxon>Prevotellaceae</taxon>
        <taxon>Segatella</taxon>
    </lineage>
</organism>
<keyword evidence="11" id="KW-1185">Reference proteome</keyword>
<dbReference type="SUPFAM" id="SSF69864">
    <property type="entry name" value="Argininosuccinate synthetase, C-terminal domain"/>
    <property type="match status" value="1"/>
</dbReference>
<feature type="domain" description="Arginosuccinate synthase C-terminal" evidence="9">
    <location>
        <begin position="192"/>
        <end position="406"/>
    </location>
</feature>
<evidence type="ECO:0000256" key="2">
    <source>
        <dbReference type="ARBA" id="ARBA00012286"/>
    </source>
</evidence>
<evidence type="ECO:0000256" key="3">
    <source>
        <dbReference type="ARBA" id="ARBA00022571"/>
    </source>
</evidence>
<dbReference type="PANTHER" id="PTHR11587">
    <property type="entry name" value="ARGININOSUCCINATE SYNTHASE"/>
    <property type="match status" value="1"/>
</dbReference>
<keyword evidence="3" id="KW-0055">Arginine biosynthesis</keyword>
<keyword evidence="4" id="KW-0436">Ligase</keyword>
<dbReference type="Pfam" id="PF00764">
    <property type="entry name" value="Arginosuc_synth"/>
    <property type="match status" value="1"/>
</dbReference>
<feature type="domain" description="Arginosuccinate synthase-like N-terminal" evidence="8">
    <location>
        <begin position="23"/>
        <end position="182"/>
    </location>
</feature>
<sequence length="417" mass="46531">MEQQTNNSLAAATSHRRRKGPGRVVVAYSGGLDTSYTVMKLKEDGWEVYAACADTGGFSPEQLKSNEENAYKLGAVKYVTLDVTQEYYEKSLKYMIFGNVMRNNCYPISVSSERIFQAIAIARYAKEVGADAIAHGSTGAGNDQIRFDMTFLVMAPGMEIITLTRDHALSRREETDYLNAHGFHADFTKLKYSYNVGVWGTSICGGELLDPTQGLPEEAYLKHLTRDDASELRITFEHGEIAAVNGEAFADKVKAIRRIEEIGSAYAIGRDCNVGDTIVGIKGRVGFEAAAPKLIIEAHRLLEKSTLSKWQQYWKDQVGNWYGMFLHESQYMEPVMPDIEAMLTSSQRHVNGTAILRLFPYGFQTVGVDSTDDLTRSKLGEYGEMQHGWTADDAKGFIKVSSTPLRVFYGMHPDEQR</sequence>
<dbReference type="Pfam" id="PF20979">
    <property type="entry name" value="Arginosuc_syn_C"/>
    <property type="match status" value="1"/>
</dbReference>
<evidence type="ECO:0000259" key="9">
    <source>
        <dbReference type="Pfam" id="PF20979"/>
    </source>
</evidence>
<evidence type="ECO:0000259" key="8">
    <source>
        <dbReference type="Pfam" id="PF00764"/>
    </source>
</evidence>
<dbReference type="RefSeq" id="WP_021588675.1">
    <property type="nucleotide sequence ID" value="NZ_AWEY01000007.1"/>
</dbReference>
<reference evidence="10 11" key="1">
    <citation type="submission" date="2013-08" db="EMBL/GenBank/DDBJ databases">
        <authorList>
            <person name="Durkin A.S."/>
            <person name="Haft D.R."/>
            <person name="McCorrison J."/>
            <person name="Torralba M."/>
            <person name="Gillis M."/>
            <person name="Haft D.H."/>
            <person name="Methe B."/>
            <person name="Sutton G."/>
            <person name="Nelson K.E."/>
        </authorList>
    </citation>
    <scope>NUCLEOTIDE SEQUENCE [LARGE SCALE GENOMIC DNA]</scope>
    <source>
        <strain evidence="10 11">F0067</strain>
    </source>
</reference>
<dbReference type="FunFam" id="3.40.50.620:FF:000019">
    <property type="entry name" value="Argininosuccinate synthase"/>
    <property type="match status" value="1"/>
</dbReference>
<dbReference type="Gene3D" id="3.90.1260.10">
    <property type="entry name" value="Argininosuccinate synthetase, chain A, domain 2"/>
    <property type="match status" value="1"/>
</dbReference>
<keyword evidence="6" id="KW-0547">Nucleotide-binding</keyword>
<dbReference type="InterPro" id="IPR048268">
    <property type="entry name" value="Arginosuc_syn_C"/>
</dbReference>
<dbReference type="InterPro" id="IPR023434">
    <property type="entry name" value="Arginosuc_synth_type_1_subfam"/>
</dbReference>
<dbReference type="UniPathway" id="UPA00068">
    <property type="reaction ID" value="UER00113"/>
</dbReference>
<dbReference type="Gene3D" id="3.40.50.620">
    <property type="entry name" value="HUPs"/>
    <property type="match status" value="1"/>
</dbReference>
<dbReference type="EMBL" id="AWEY01000007">
    <property type="protein sequence ID" value="ERK40177.1"/>
    <property type="molecule type" value="Genomic_DNA"/>
</dbReference>
<comment type="caution">
    <text evidence="10">The sequence shown here is derived from an EMBL/GenBank/DDBJ whole genome shotgun (WGS) entry which is preliminary data.</text>
</comment>
<dbReference type="InterPro" id="IPR024074">
    <property type="entry name" value="AS_cat/multimer_dom_body"/>
</dbReference>
<dbReference type="PANTHER" id="PTHR11587:SF2">
    <property type="entry name" value="ARGININOSUCCINATE SYNTHASE"/>
    <property type="match status" value="1"/>
</dbReference>
<proteinExistence type="predicted"/>
<evidence type="ECO:0000256" key="5">
    <source>
        <dbReference type="ARBA" id="ARBA00022605"/>
    </source>
</evidence>
<dbReference type="GO" id="GO:0000050">
    <property type="term" value="P:urea cycle"/>
    <property type="evidence" value="ECO:0007669"/>
    <property type="project" value="TreeGrafter"/>
</dbReference>
<dbReference type="InterPro" id="IPR014729">
    <property type="entry name" value="Rossmann-like_a/b/a_fold"/>
</dbReference>
<dbReference type="GO" id="GO:0006526">
    <property type="term" value="P:L-arginine biosynthetic process"/>
    <property type="evidence" value="ECO:0007669"/>
    <property type="project" value="UniProtKB-UniPathway"/>
</dbReference>
<keyword evidence="5" id="KW-0028">Amino-acid biosynthesis</keyword>
<evidence type="ECO:0000313" key="11">
    <source>
        <dbReference type="Proteomes" id="UP000016648"/>
    </source>
</evidence>
<keyword evidence="7" id="KW-0067">ATP-binding</keyword>
<dbReference type="Proteomes" id="UP000016648">
    <property type="component" value="Unassembled WGS sequence"/>
</dbReference>
<dbReference type="AlphaFoldDB" id="U2QN10"/>
<protein>
    <recommendedName>
        <fullName evidence="2">argininosuccinate synthase</fullName>
        <ecNumber evidence="2">6.3.4.5</ecNumber>
    </recommendedName>
</protein>